<keyword evidence="4" id="KW-0611">Plant defense</keyword>
<evidence type="ECO:0000256" key="2">
    <source>
        <dbReference type="ARBA" id="ARBA00022737"/>
    </source>
</evidence>
<evidence type="ECO:0000313" key="9">
    <source>
        <dbReference type="EMBL" id="SPD11381.1"/>
    </source>
</evidence>
<dbReference type="GO" id="GO:0006952">
    <property type="term" value="P:defense response"/>
    <property type="evidence" value="ECO:0007669"/>
    <property type="project" value="UniProtKB-KW"/>
</dbReference>
<reference evidence="9" key="1">
    <citation type="submission" date="2018-02" db="EMBL/GenBank/DDBJ databases">
        <authorList>
            <person name="Cohen D.B."/>
            <person name="Kent A.D."/>
        </authorList>
    </citation>
    <scope>NUCLEOTIDE SEQUENCE</scope>
</reference>
<evidence type="ECO:0000256" key="1">
    <source>
        <dbReference type="ARBA" id="ARBA00022614"/>
    </source>
</evidence>
<dbReference type="PANTHER" id="PTHR36766">
    <property type="entry name" value="PLANT BROAD-SPECTRUM MILDEW RESISTANCE PROTEIN RPW8"/>
    <property type="match status" value="1"/>
</dbReference>
<dbReference type="Pfam" id="PF18052">
    <property type="entry name" value="Rx_N"/>
    <property type="match status" value="1"/>
</dbReference>
<dbReference type="AlphaFoldDB" id="A0A2N9HI61"/>
<feature type="domain" description="Disease resistance N-terminal" evidence="6">
    <location>
        <begin position="17"/>
        <end position="83"/>
    </location>
</feature>
<dbReference type="InterPro" id="IPR041118">
    <property type="entry name" value="Rx_N"/>
</dbReference>
<keyword evidence="3" id="KW-0547">Nucleotide-binding</keyword>
<feature type="domain" description="R13L1/DRL21-like LRR repeat region" evidence="8">
    <location>
        <begin position="341"/>
        <end position="388"/>
    </location>
</feature>
<accession>A0A2N9HI61</accession>
<gene>
    <name evidence="9" type="ORF">FSB_LOCUS39263</name>
</gene>
<proteinExistence type="predicted"/>
<sequence>MCWAPSFSKSSNWPLVLKTEIENLRDTVSTIHAVILDAEKKSSHSHQIKDWLRKLKDVLHDADDLLDDFSFEVLRHKVMTKKQVRLFSSSSNQLAFSLKMGHKIEAIRKRLNAIADVGSSTLMKASIEPQVMNRDRETYSFVHEEDVIGRDDDKKEITKLLLDDNVVENISIIPIVGLWRIGEDYSSSTVEKEEAEGSLENLEQLKTKMHEGSLDILEQLKEHERSFEILGELTEHEESLEILFPKDYKIQVKTLIRLWAAQGFIKLSNPKQCVEGCWQRVLYGITLERSTMVTSSEENIGEKARHVSFGPKHSSRQLPIPIVKGMKIQTVLAASVGGELATNMKEKQHLQRLGLGWKRMSDRETECYDEESLEGLQPHPNLKALELSVHLPPLNKLPFLKSLSLNGLEALEYISEEEDSVSNVFGGSSSSSSKTIEFFPSLSSLYICSKVLQQTMKMGTRQRASTATTSTSTSSSSCFPLSQLQSLELWDVTELEFLPEEWLGNLTSLQHLVIGNCPNLTSLPQGIRNLKSLHRLEIRRCPILGQRCQRQTGEDWPNIAHVPYVEVDGKKQQQETIPSS</sequence>
<evidence type="ECO:0000256" key="4">
    <source>
        <dbReference type="ARBA" id="ARBA00022821"/>
    </source>
</evidence>
<dbReference type="GO" id="GO:0005524">
    <property type="term" value="F:ATP binding"/>
    <property type="evidence" value="ECO:0007669"/>
    <property type="project" value="UniProtKB-KW"/>
</dbReference>
<evidence type="ECO:0000256" key="5">
    <source>
        <dbReference type="ARBA" id="ARBA00022840"/>
    </source>
</evidence>
<dbReference type="Pfam" id="PF23559">
    <property type="entry name" value="WHD_DRP"/>
    <property type="match status" value="1"/>
</dbReference>
<dbReference type="EMBL" id="OIVN01003458">
    <property type="protein sequence ID" value="SPD11381.1"/>
    <property type="molecule type" value="Genomic_DNA"/>
</dbReference>
<dbReference type="Gene3D" id="3.80.10.10">
    <property type="entry name" value="Ribonuclease Inhibitor"/>
    <property type="match status" value="1"/>
</dbReference>
<evidence type="ECO:0000259" key="6">
    <source>
        <dbReference type="Pfam" id="PF18052"/>
    </source>
</evidence>
<dbReference type="InterPro" id="IPR058922">
    <property type="entry name" value="WHD_DRP"/>
</dbReference>
<evidence type="ECO:0000259" key="7">
    <source>
        <dbReference type="Pfam" id="PF23559"/>
    </source>
</evidence>
<dbReference type="SUPFAM" id="SSF52058">
    <property type="entry name" value="L domain-like"/>
    <property type="match status" value="1"/>
</dbReference>
<evidence type="ECO:0000256" key="3">
    <source>
        <dbReference type="ARBA" id="ARBA00022741"/>
    </source>
</evidence>
<dbReference type="PANTHER" id="PTHR36766:SF70">
    <property type="entry name" value="DISEASE RESISTANCE PROTEIN RGA4"/>
    <property type="match status" value="1"/>
</dbReference>
<keyword evidence="5" id="KW-0067">ATP-binding</keyword>
<feature type="domain" description="Disease resistance protein winged helix" evidence="7">
    <location>
        <begin position="243"/>
        <end position="272"/>
    </location>
</feature>
<evidence type="ECO:0000259" key="8">
    <source>
        <dbReference type="Pfam" id="PF25019"/>
    </source>
</evidence>
<dbReference type="InterPro" id="IPR032675">
    <property type="entry name" value="LRR_dom_sf"/>
</dbReference>
<name>A0A2N9HI61_FAGSY</name>
<dbReference type="InterPro" id="IPR056789">
    <property type="entry name" value="LRR_R13L1-DRL21"/>
</dbReference>
<dbReference type="Gene3D" id="1.20.5.4130">
    <property type="match status" value="1"/>
</dbReference>
<dbReference type="Pfam" id="PF25019">
    <property type="entry name" value="LRR_R13L1-DRL21"/>
    <property type="match status" value="1"/>
</dbReference>
<keyword evidence="2" id="KW-0677">Repeat</keyword>
<keyword evidence="1" id="KW-0433">Leucine-rich repeat</keyword>
<protein>
    <submittedName>
        <fullName evidence="9">Uncharacterized protein</fullName>
    </submittedName>
</protein>
<organism evidence="9">
    <name type="scientific">Fagus sylvatica</name>
    <name type="common">Beechnut</name>
    <dbReference type="NCBI Taxonomy" id="28930"/>
    <lineage>
        <taxon>Eukaryota</taxon>
        <taxon>Viridiplantae</taxon>
        <taxon>Streptophyta</taxon>
        <taxon>Embryophyta</taxon>
        <taxon>Tracheophyta</taxon>
        <taxon>Spermatophyta</taxon>
        <taxon>Magnoliopsida</taxon>
        <taxon>eudicotyledons</taxon>
        <taxon>Gunneridae</taxon>
        <taxon>Pentapetalae</taxon>
        <taxon>rosids</taxon>
        <taxon>fabids</taxon>
        <taxon>Fagales</taxon>
        <taxon>Fagaceae</taxon>
        <taxon>Fagus</taxon>
    </lineage>
</organism>